<name>A0A8H6JNW7_9PEZI</name>
<gene>
    <name evidence="2" type="ORF">CPLU01_13883</name>
</gene>
<keyword evidence="3" id="KW-1185">Reference proteome</keyword>
<accession>A0A8H6JNW7</accession>
<dbReference type="PANTHER" id="PTHR42085:SF1">
    <property type="entry name" value="F-BOX DOMAIN-CONTAINING PROTEIN"/>
    <property type="match status" value="1"/>
</dbReference>
<evidence type="ECO:0000313" key="2">
    <source>
        <dbReference type="EMBL" id="KAF6816322.1"/>
    </source>
</evidence>
<evidence type="ECO:0000313" key="3">
    <source>
        <dbReference type="Proteomes" id="UP000654918"/>
    </source>
</evidence>
<evidence type="ECO:0000256" key="1">
    <source>
        <dbReference type="SAM" id="MobiDB-lite"/>
    </source>
</evidence>
<dbReference type="AlphaFoldDB" id="A0A8H6JNW7"/>
<reference evidence="2" key="1">
    <citation type="journal article" date="2020" name="Phytopathology">
        <title>Genome Sequence Resources of Colletotrichum truncatum, C. plurivorum, C. musicola, and C. sojae: Four Species Pathogenic to Soybean (Glycine max).</title>
        <authorList>
            <person name="Rogerio F."/>
            <person name="Boufleur T.R."/>
            <person name="Ciampi-Guillardi M."/>
            <person name="Sukno S.A."/>
            <person name="Thon M.R."/>
            <person name="Massola Junior N.S."/>
            <person name="Baroncelli R."/>
        </authorList>
    </citation>
    <scope>NUCLEOTIDE SEQUENCE</scope>
    <source>
        <strain evidence="2">LFN00145</strain>
    </source>
</reference>
<dbReference type="Proteomes" id="UP000654918">
    <property type="component" value="Unassembled WGS sequence"/>
</dbReference>
<evidence type="ECO:0008006" key="4">
    <source>
        <dbReference type="Google" id="ProtNLM"/>
    </source>
</evidence>
<dbReference type="EMBL" id="WIGO01000338">
    <property type="protein sequence ID" value="KAF6816322.1"/>
    <property type="molecule type" value="Genomic_DNA"/>
</dbReference>
<protein>
    <recommendedName>
        <fullName evidence="4">F-box domain-containing protein</fullName>
    </recommendedName>
</protein>
<dbReference type="PANTHER" id="PTHR42085">
    <property type="entry name" value="F-BOX DOMAIN-CONTAINING PROTEIN"/>
    <property type="match status" value="1"/>
</dbReference>
<feature type="region of interest" description="Disordered" evidence="1">
    <location>
        <begin position="361"/>
        <end position="413"/>
    </location>
</feature>
<dbReference type="InterPro" id="IPR038883">
    <property type="entry name" value="AN11006-like"/>
</dbReference>
<feature type="compositionally biased region" description="Basic and acidic residues" evidence="1">
    <location>
        <begin position="399"/>
        <end position="413"/>
    </location>
</feature>
<organism evidence="2 3">
    <name type="scientific">Colletotrichum plurivorum</name>
    <dbReference type="NCBI Taxonomy" id="2175906"/>
    <lineage>
        <taxon>Eukaryota</taxon>
        <taxon>Fungi</taxon>
        <taxon>Dikarya</taxon>
        <taxon>Ascomycota</taxon>
        <taxon>Pezizomycotina</taxon>
        <taxon>Sordariomycetes</taxon>
        <taxon>Hypocreomycetidae</taxon>
        <taxon>Glomerellales</taxon>
        <taxon>Glomerellaceae</taxon>
        <taxon>Colletotrichum</taxon>
        <taxon>Colletotrichum orchidearum species complex</taxon>
    </lineage>
</organism>
<sequence>MASYREFEILPWECRDNDELAEAHYNAPLRTKNKALTDENARLKKLLRENGISWSPISASYQNLTRPNGRRTRSSIAPDGHTYLHLPTEVLLRILKYSLTSSSPIIDPLSKLKPENLTLAERTRGNQIAIHFLATCKAMYEEGTRMLWNRNTFVFTSPDTLRNFAELDFSYRKNVKHVNFRIIAQYFDDRKRKHKLERSYHPALKSDIVLRTHPRVNEQTYARSGFRCYSWCHVIDFLRALRAPYDPKHDKKLVRPRLFPNLESLRIDLVNFMDDFLPLPSTDLHDVASHELGCSLNELQVTGIPNDDAGSKATAELTGLLKDEGLFLGGLPSYIQSKNTLKPLSGMSSCARVIRGWKTLRPPKDLDSDDSDNEHSVPSHNNLTHHHPMEPIMPPAPRETGHPETPSNRRDLTIWKRVPVTRDGRDERQWTEFCRSSGFPMEEDLEDGMYDAYACPCCGDHHAGLLDLLGEDDSDEDPHFLSHLH</sequence>
<proteinExistence type="predicted"/>
<comment type="caution">
    <text evidence="2">The sequence shown here is derived from an EMBL/GenBank/DDBJ whole genome shotgun (WGS) entry which is preliminary data.</text>
</comment>